<dbReference type="EMBL" id="JBHTCO010000002">
    <property type="protein sequence ID" value="MFC7391817.1"/>
    <property type="molecule type" value="Genomic_DNA"/>
</dbReference>
<name>A0ABW2PQZ0_9BACL</name>
<reference evidence="9" key="1">
    <citation type="journal article" date="2019" name="Int. J. Syst. Evol. Microbiol.">
        <title>The Global Catalogue of Microorganisms (GCM) 10K type strain sequencing project: providing services to taxonomists for standard genome sequencing and annotation.</title>
        <authorList>
            <consortium name="The Broad Institute Genomics Platform"/>
            <consortium name="The Broad Institute Genome Sequencing Center for Infectious Disease"/>
            <person name="Wu L."/>
            <person name="Ma J."/>
        </authorList>
    </citation>
    <scope>NUCLEOTIDE SEQUENCE [LARGE SCALE GENOMIC DNA]</scope>
    <source>
        <strain evidence="9">CGMCC 1.16305</strain>
    </source>
</reference>
<evidence type="ECO:0000256" key="3">
    <source>
        <dbReference type="ARBA" id="ARBA00022692"/>
    </source>
</evidence>
<dbReference type="PANTHER" id="PTHR43478">
    <property type="entry name" value="NA+/H+ ANTIPORTER-RELATED"/>
    <property type="match status" value="1"/>
</dbReference>
<dbReference type="RefSeq" id="WP_380963180.1">
    <property type="nucleotide sequence ID" value="NZ_JBHTCO010000002.1"/>
</dbReference>
<proteinExistence type="predicted"/>
<feature type="transmembrane region" description="Helical" evidence="6">
    <location>
        <begin position="330"/>
        <end position="354"/>
    </location>
</feature>
<evidence type="ECO:0000313" key="8">
    <source>
        <dbReference type="EMBL" id="MFC7391817.1"/>
    </source>
</evidence>
<feature type="transmembrane region" description="Helical" evidence="6">
    <location>
        <begin position="389"/>
        <end position="416"/>
    </location>
</feature>
<comment type="subcellular location">
    <subcellularLocation>
        <location evidence="1">Cell membrane</location>
        <topology evidence="1">Multi-pass membrane protein</topology>
    </subcellularLocation>
</comment>
<keyword evidence="5 6" id="KW-0472">Membrane</keyword>
<evidence type="ECO:0000256" key="6">
    <source>
        <dbReference type="SAM" id="Phobius"/>
    </source>
</evidence>
<evidence type="ECO:0000256" key="5">
    <source>
        <dbReference type="ARBA" id="ARBA00023136"/>
    </source>
</evidence>
<comment type="caution">
    <text evidence="8">The sequence shown here is derived from an EMBL/GenBank/DDBJ whole genome shotgun (WGS) entry which is preliminary data.</text>
</comment>
<keyword evidence="3 6" id="KW-0812">Transmembrane</keyword>
<keyword evidence="9" id="KW-1185">Reference proteome</keyword>
<keyword evidence="2" id="KW-1003">Cell membrane</keyword>
<feature type="transmembrane region" description="Helical" evidence="6">
    <location>
        <begin position="187"/>
        <end position="211"/>
    </location>
</feature>
<sequence>MDHWVSIIPFIVVIVLVIFTKRVLTSLFIGLVVGGYLLHPNVVEGMQAVIDHIANALADQNNLKVAAFLYLFTALVGVIKHAGGIKGFVRWISDRIKTKRGALIITWLSTLATFSAPSFRMVTVGPIMRALLDKIKMSAKELGFIIDLTGTNVIALIPIATAFVGYNTSIINQALRYQHIHQDPYLLYIRSIPFNFFAFSIILIGIFLSFFHHSKKKVEKNKDPQNLKQAEAKGWEDCHPVVAKDLPEKPLNLIIPLILVIGLTLVLTWYSGYSKGYHNFFKAFIKADVLDEMLVALVVTIIISFILFMFQKFKLDNLLKDFVNGGNELMNVVILLSVIWALSLVTNELGFSSFVSHHVSWIPKSLVPPVLFILGAAIAYFIGSSLGTWGILMPLAVSLAHVSGASLPLVVGAVFASGGFGTFSSPISDDTNTMAGILDLEVVSYAKFKLKAGLIGAAIAAVAYGAASFLIH</sequence>
<dbReference type="InterPro" id="IPR018461">
    <property type="entry name" value="Na/H_Antiport_NhaC-like_C"/>
</dbReference>
<keyword evidence="4 6" id="KW-1133">Transmembrane helix</keyword>
<protein>
    <submittedName>
        <fullName evidence="8">Na+/H+ antiporter NhaC family protein</fullName>
    </submittedName>
</protein>
<accession>A0ABW2PQZ0</accession>
<organism evidence="8 9">
    <name type="scientific">Scopulibacillus cellulosilyticus</name>
    <dbReference type="NCBI Taxonomy" id="2665665"/>
    <lineage>
        <taxon>Bacteria</taxon>
        <taxon>Bacillati</taxon>
        <taxon>Bacillota</taxon>
        <taxon>Bacilli</taxon>
        <taxon>Bacillales</taxon>
        <taxon>Sporolactobacillaceae</taxon>
        <taxon>Scopulibacillus</taxon>
    </lineage>
</organism>
<feature type="transmembrane region" description="Helical" evidence="6">
    <location>
        <begin position="253"/>
        <end position="272"/>
    </location>
</feature>
<evidence type="ECO:0000256" key="1">
    <source>
        <dbReference type="ARBA" id="ARBA00004651"/>
    </source>
</evidence>
<gene>
    <name evidence="8" type="ORF">ACFQRG_02260</name>
</gene>
<evidence type="ECO:0000256" key="2">
    <source>
        <dbReference type="ARBA" id="ARBA00022475"/>
    </source>
</evidence>
<dbReference type="Pfam" id="PF03553">
    <property type="entry name" value="Na_H_antiporter"/>
    <property type="match status" value="1"/>
</dbReference>
<evidence type="ECO:0000256" key="4">
    <source>
        <dbReference type="ARBA" id="ARBA00022989"/>
    </source>
</evidence>
<feature type="transmembrane region" description="Helical" evidence="6">
    <location>
        <begin position="366"/>
        <end position="383"/>
    </location>
</feature>
<evidence type="ECO:0000259" key="7">
    <source>
        <dbReference type="Pfam" id="PF03553"/>
    </source>
</evidence>
<feature type="transmembrane region" description="Helical" evidence="6">
    <location>
        <begin position="67"/>
        <end position="89"/>
    </location>
</feature>
<feature type="transmembrane region" description="Helical" evidence="6">
    <location>
        <begin position="293"/>
        <end position="310"/>
    </location>
</feature>
<feature type="transmembrane region" description="Helical" evidence="6">
    <location>
        <begin position="452"/>
        <end position="471"/>
    </location>
</feature>
<evidence type="ECO:0000313" key="9">
    <source>
        <dbReference type="Proteomes" id="UP001596505"/>
    </source>
</evidence>
<dbReference type="PANTHER" id="PTHR43478:SF1">
    <property type="entry name" value="NA+_H+ ANTIPORTER NHAC-LIKE C-TERMINAL DOMAIN-CONTAINING PROTEIN"/>
    <property type="match status" value="1"/>
</dbReference>
<dbReference type="Proteomes" id="UP001596505">
    <property type="component" value="Unassembled WGS sequence"/>
</dbReference>
<feature type="transmembrane region" description="Helical" evidence="6">
    <location>
        <begin position="142"/>
        <end position="166"/>
    </location>
</feature>
<feature type="transmembrane region" description="Helical" evidence="6">
    <location>
        <begin position="101"/>
        <end position="122"/>
    </location>
</feature>
<feature type="transmembrane region" description="Helical" evidence="6">
    <location>
        <begin position="7"/>
        <end position="38"/>
    </location>
</feature>
<feature type="domain" description="Na+/H+ antiporter NhaC-like C-terminal" evidence="7">
    <location>
        <begin position="161"/>
        <end position="467"/>
    </location>
</feature>